<dbReference type="InterPro" id="IPR050367">
    <property type="entry name" value="APC_superfamily"/>
</dbReference>
<feature type="transmembrane region" description="Helical" evidence="5">
    <location>
        <begin position="174"/>
        <end position="194"/>
    </location>
</feature>
<feature type="transmembrane region" description="Helical" evidence="5">
    <location>
        <begin position="146"/>
        <end position="162"/>
    </location>
</feature>
<dbReference type="RefSeq" id="WP_139929878.1">
    <property type="nucleotide sequence ID" value="NZ_CP040915.1"/>
</dbReference>
<feature type="transmembrane region" description="Helical" evidence="5">
    <location>
        <begin position="30"/>
        <end position="48"/>
    </location>
</feature>
<feature type="transmembrane region" description="Helical" evidence="5">
    <location>
        <begin position="381"/>
        <end position="408"/>
    </location>
</feature>
<gene>
    <name evidence="7" type="ORF">FE374_14340</name>
</gene>
<dbReference type="InterPro" id="IPR004841">
    <property type="entry name" value="AA-permease/SLC12A_dom"/>
</dbReference>
<feature type="transmembrane region" description="Helical" evidence="5">
    <location>
        <begin position="420"/>
        <end position="443"/>
    </location>
</feature>
<dbReference type="AlphaFoldDB" id="A0A5B8C5J4"/>
<evidence type="ECO:0000259" key="6">
    <source>
        <dbReference type="Pfam" id="PF00324"/>
    </source>
</evidence>
<feature type="transmembrane region" description="Helical" evidence="5">
    <location>
        <begin position="455"/>
        <end position="475"/>
    </location>
</feature>
<dbReference type="PIRSF" id="PIRSF006060">
    <property type="entry name" value="AA_transporter"/>
    <property type="match status" value="1"/>
</dbReference>
<dbReference type="EMBL" id="CP040915">
    <property type="protein sequence ID" value="QDC25628.1"/>
    <property type="molecule type" value="Genomic_DNA"/>
</dbReference>
<dbReference type="KEGG" id="gyu:FE374_14340"/>
<dbReference type="Gene3D" id="1.20.1740.10">
    <property type="entry name" value="Amino acid/polyamine transporter I"/>
    <property type="match status" value="1"/>
</dbReference>
<evidence type="ECO:0000256" key="3">
    <source>
        <dbReference type="ARBA" id="ARBA00022989"/>
    </source>
</evidence>
<accession>A0A5B8C5J4</accession>
<protein>
    <submittedName>
        <fullName evidence="7">APC family permease</fullName>
    </submittedName>
</protein>
<dbReference type="PANTHER" id="PTHR42770">
    <property type="entry name" value="AMINO ACID TRANSPORTER-RELATED"/>
    <property type="match status" value="1"/>
</dbReference>
<sequence length="483" mass="50054">MTKDLDFEPAGPPAAGVAERPERARLRGSLGVWGIVFIVVAAAAPLGVMGGTVPIGLGFGNGAGFPAAFAAGAIILLLFAAGFTALTPYVRNAGAFYSYIGAGLGRKTGFGAAFVALLAYTAEVIAVYGLLGGGADNLFSSWGLDVHWAFWAILACLGVAYLGHRNIDLSKRVLGVLLIAEVVIIVALDTAVFVTGGDSGLSTGFLEPSTVLSGAPGLALLFAFLGFLGFEATAVFRDEARDPDRTIPRATYTAVIVIGVFYVISTWALISAWGDQAALEVASTAPDSMLPLATERYLGTMAFHLVQALYVSSLFACVLSFHNIVTRYTFTLSNRGALPALFGKPHAKHGSPHTASAMLTVVAIVFIIGAALVGLDPANQLYAWFAGTTTVAFILLLLGTSTAVLVFFNRQRKAGQLTHSVGRAFVAPGLAVLGLVGVTILVLQNLPGLVGDSKPIAIGILCLLGAAFVGGWVLAAKRPISLE</sequence>
<evidence type="ECO:0000313" key="8">
    <source>
        <dbReference type="Proteomes" id="UP000314616"/>
    </source>
</evidence>
<feature type="transmembrane region" description="Helical" evidence="5">
    <location>
        <begin position="110"/>
        <end position="131"/>
    </location>
</feature>
<proteinExistence type="predicted"/>
<feature type="transmembrane region" description="Helical" evidence="5">
    <location>
        <begin position="354"/>
        <end position="375"/>
    </location>
</feature>
<dbReference type="Proteomes" id="UP000314616">
    <property type="component" value="Chromosome"/>
</dbReference>
<feature type="transmembrane region" description="Helical" evidence="5">
    <location>
        <begin position="68"/>
        <end position="90"/>
    </location>
</feature>
<keyword evidence="4 5" id="KW-0472">Membrane</keyword>
<dbReference type="OrthoDB" id="137613at2"/>
<dbReference type="Pfam" id="PF00324">
    <property type="entry name" value="AA_permease"/>
    <property type="match status" value="1"/>
</dbReference>
<reference evidence="7 8" key="1">
    <citation type="submission" date="2019-05" db="EMBL/GenBank/DDBJ databases">
        <title>Georgenia *** sp. nov., and Georgenia *** sp. nov., isolated from the intestinal contents of plateau pika (Ochotona curzoniae) in the Qinghai-Tibet plateau of China.</title>
        <authorList>
            <person name="Tian Z."/>
        </authorList>
    </citation>
    <scope>NUCLEOTIDE SEQUENCE [LARGE SCALE GENOMIC DNA]</scope>
    <source>
        <strain evidence="7 8">Z443</strain>
    </source>
</reference>
<evidence type="ECO:0000256" key="2">
    <source>
        <dbReference type="ARBA" id="ARBA00022692"/>
    </source>
</evidence>
<name>A0A5B8C5J4_9MICO</name>
<keyword evidence="2 5" id="KW-0812">Transmembrane</keyword>
<comment type="subcellular location">
    <subcellularLocation>
        <location evidence="1">Membrane</location>
        <topology evidence="1">Multi-pass membrane protein</topology>
    </subcellularLocation>
</comment>
<feature type="transmembrane region" description="Helical" evidence="5">
    <location>
        <begin position="249"/>
        <end position="270"/>
    </location>
</feature>
<evidence type="ECO:0000313" key="7">
    <source>
        <dbReference type="EMBL" id="QDC25628.1"/>
    </source>
</evidence>
<dbReference type="GO" id="GO:0055085">
    <property type="term" value="P:transmembrane transport"/>
    <property type="evidence" value="ECO:0007669"/>
    <property type="project" value="InterPro"/>
</dbReference>
<evidence type="ECO:0000256" key="4">
    <source>
        <dbReference type="ARBA" id="ARBA00023136"/>
    </source>
</evidence>
<dbReference type="PANTHER" id="PTHR42770:SF16">
    <property type="entry name" value="AMINO ACID PERMEASE"/>
    <property type="match status" value="1"/>
</dbReference>
<evidence type="ECO:0000256" key="1">
    <source>
        <dbReference type="ARBA" id="ARBA00004141"/>
    </source>
</evidence>
<feature type="domain" description="Amino acid permease/ SLC12A" evidence="6">
    <location>
        <begin position="35"/>
        <end position="446"/>
    </location>
</feature>
<feature type="transmembrane region" description="Helical" evidence="5">
    <location>
        <begin position="301"/>
        <end position="325"/>
    </location>
</feature>
<feature type="transmembrane region" description="Helical" evidence="5">
    <location>
        <begin position="214"/>
        <end position="237"/>
    </location>
</feature>
<dbReference type="GO" id="GO:0016020">
    <property type="term" value="C:membrane"/>
    <property type="evidence" value="ECO:0007669"/>
    <property type="project" value="UniProtKB-SubCell"/>
</dbReference>
<keyword evidence="3 5" id="KW-1133">Transmembrane helix</keyword>
<evidence type="ECO:0000256" key="5">
    <source>
        <dbReference type="SAM" id="Phobius"/>
    </source>
</evidence>
<organism evidence="7 8">
    <name type="scientific">Georgenia yuyongxinii</name>
    <dbReference type="NCBI Taxonomy" id="2589797"/>
    <lineage>
        <taxon>Bacteria</taxon>
        <taxon>Bacillati</taxon>
        <taxon>Actinomycetota</taxon>
        <taxon>Actinomycetes</taxon>
        <taxon>Micrococcales</taxon>
        <taxon>Bogoriellaceae</taxon>
        <taxon>Georgenia</taxon>
    </lineage>
</organism>